<reference evidence="2 3" key="2">
    <citation type="submission" date="2018-12" db="EMBL/GenBank/DDBJ databases">
        <title>Rhizobacter gummiphilus sp. nov., a rubber-degrading bacterium isolated from the soil of a botanical garden in Japan.</title>
        <authorList>
            <person name="Shunsuke S.S."/>
        </authorList>
    </citation>
    <scope>NUCLEOTIDE SEQUENCE [LARGE SCALE GENOMIC DNA]</scope>
    <source>
        <strain evidence="2 3">S-16</strain>
    </source>
</reference>
<sequence>MTLLLGGLALAASAMAAGLPPERQAGGVSYVSGGVSADEAEAFKAMRNNYPLAIELVQQVGGRNMFTADAKVRVMDSAGHVVLDARADGPFMLVRLPPGRYRVEATFKGMTTESPATVNIGGHAQATLNFPGSPD</sequence>
<feature type="signal peptide" evidence="1">
    <location>
        <begin position="1"/>
        <end position="16"/>
    </location>
</feature>
<dbReference type="Gene3D" id="2.60.40.1120">
    <property type="entry name" value="Carboxypeptidase-like, regulatory domain"/>
    <property type="match status" value="1"/>
</dbReference>
<keyword evidence="2" id="KW-0121">Carboxypeptidase</keyword>
<keyword evidence="2" id="KW-0378">Hydrolase</keyword>
<proteinExistence type="predicted"/>
<evidence type="ECO:0000313" key="3">
    <source>
        <dbReference type="Proteomes" id="UP000267464"/>
    </source>
</evidence>
<keyword evidence="3" id="KW-1185">Reference proteome</keyword>
<name>A0A3N7HUM4_9BURK</name>
<dbReference type="SUPFAM" id="SSF49452">
    <property type="entry name" value="Starch-binding domain-like"/>
    <property type="match status" value="1"/>
</dbReference>
<evidence type="ECO:0000313" key="2">
    <source>
        <dbReference type="EMBL" id="RQP26048.1"/>
    </source>
</evidence>
<dbReference type="GO" id="GO:0030246">
    <property type="term" value="F:carbohydrate binding"/>
    <property type="evidence" value="ECO:0007669"/>
    <property type="project" value="InterPro"/>
</dbReference>
<gene>
    <name evidence="2" type="ORF">DZC73_03085</name>
</gene>
<dbReference type="EMBL" id="QUSW01000001">
    <property type="protein sequence ID" value="RQP26048.1"/>
    <property type="molecule type" value="Genomic_DNA"/>
</dbReference>
<reference evidence="2 3" key="1">
    <citation type="submission" date="2018-08" db="EMBL/GenBank/DDBJ databases">
        <authorList>
            <person name="Khan S.A."/>
            <person name="Jeon C.O."/>
            <person name="Chun B.H."/>
            <person name="Jeong S.E."/>
        </authorList>
    </citation>
    <scope>NUCLEOTIDE SEQUENCE [LARGE SCALE GENOMIC DNA]</scope>
    <source>
        <strain evidence="2 3">S-16</strain>
    </source>
</reference>
<keyword evidence="2" id="KW-0645">Protease</keyword>
<organism evidence="2 3">
    <name type="scientific">Piscinibacter terrae</name>
    <dbReference type="NCBI Taxonomy" id="2496871"/>
    <lineage>
        <taxon>Bacteria</taxon>
        <taxon>Pseudomonadati</taxon>
        <taxon>Pseudomonadota</taxon>
        <taxon>Betaproteobacteria</taxon>
        <taxon>Burkholderiales</taxon>
        <taxon>Sphaerotilaceae</taxon>
        <taxon>Piscinibacter</taxon>
    </lineage>
</organism>
<dbReference type="AlphaFoldDB" id="A0A3N7HUM4"/>
<evidence type="ECO:0000256" key="1">
    <source>
        <dbReference type="SAM" id="SignalP"/>
    </source>
</evidence>
<dbReference type="GO" id="GO:0004180">
    <property type="term" value="F:carboxypeptidase activity"/>
    <property type="evidence" value="ECO:0007669"/>
    <property type="project" value="UniProtKB-KW"/>
</dbReference>
<accession>A0A3N7HUM4</accession>
<protein>
    <submittedName>
        <fullName evidence="2">Carboxypeptidase regulatory-like domain-containing protein</fullName>
    </submittedName>
</protein>
<comment type="caution">
    <text evidence="2">The sequence shown here is derived from an EMBL/GenBank/DDBJ whole genome shotgun (WGS) entry which is preliminary data.</text>
</comment>
<feature type="chain" id="PRO_5018046935" evidence="1">
    <location>
        <begin position="17"/>
        <end position="135"/>
    </location>
</feature>
<dbReference type="Proteomes" id="UP000267464">
    <property type="component" value="Unassembled WGS sequence"/>
</dbReference>
<dbReference type="InterPro" id="IPR013784">
    <property type="entry name" value="Carb-bd-like_fold"/>
</dbReference>
<keyword evidence="1" id="KW-0732">Signal</keyword>